<reference evidence="16 17" key="1">
    <citation type="journal article" date="2007" name="Nature">
        <title>Evolution of genes and genomes on the Drosophila phylogeny.</title>
        <authorList>
            <consortium name="Drosophila 12 Genomes Consortium"/>
            <person name="Clark A.G."/>
            <person name="Eisen M.B."/>
            <person name="Smith D.R."/>
            <person name="Bergman C.M."/>
            <person name="Oliver B."/>
            <person name="Markow T.A."/>
            <person name="Kaufman T.C."/>
            <person name="Kellis M."/>
            <person name="Gelbart W."/>
            <person name="Iyer V.N."/>
            <person name="Pollard D.A."/>
            <person name="Sackton T.B."/>
            <person name="Larracuente A.M."/>
            <person name="Singh N.D."/>
            <person name="Abad J.P."/>
            <person name="Abt D.N."/>
            <person name="Adryan B."/>
            <person name="Aguade M."/>
            <person name="Akashi H."/>
            <person name="Anderson W.W."/>
            <person name="Aquadro C.F."/>
            <person name="Ardell D.H."/>
            <person name="Arguello R."/>
            <person name="Artieri C.G."/>
            <person name="Barbash D.A."/>
            <person name="Barker D."/>
            <person name="Barsanti P."/>
            <person name="Batterham P."/>
            <person name="Batzoglou S."/>
            <person name="Begun D."/>
            <person name="Bhutkar A."/>
            <person name="Blanco E."/>
            <person name="Bosak S.A."/>
            <person name="Bradley R.K."/>
            <person name="Brand A.D."/>
            <person name="Brent M.R."/>
            <person name="Brooks A.N."/>
            <person name="Brown R.H."/>
            <person name="Butlin R.K."/>
            <person name="Caggese C."/>
            <person name="Calvi B.R."/>
            <person name="Bernardo de Carvalho A."/>
            <person name="Caspi A."/>
            <person name="Castrezana S."/>
            <person name="Celniker S.E."/>
            <person name="Chang J.L."/>
            <person name="Chapple C."/>
            <person name="Chatterji S."/>
            <person name="Chinwalla A."/>
            <person name="Civetta A."/>
            <person name="Clifton S.W."/>
            <person name="Comeron J.M."/>
            <person name="Costello J.C."/>
            <person name="Coyne J.A."/>
            <person name="Daub J."/>
            <person name="David R.G."/>
            <person name="Delcher A.L."/>
            <person name="Delehaunty K."/>
            <person name="Do C.B."/>
            <person name="Ebling H."/>
            <person name="Edwards K."/>
            <person name="Eickbush T."/>
            <person name="Evans J.D."/>
            <person name="Filipski A."/>
            <person name="Findeiss S."/>
            <person name="Freyhult E."/>
            <person name="Fulton L."/>
            <person name="Fulton R."/>
            <person name="Garcia A.C."/>
            <person name="Gardiner A."/>
            <person name="Garfield D.A."/>
            <person name="Garvin B.E."/>
            <person name="Gibson G."/>
            <person name="Gilbert D."/>
            <person name="Gnerre S."/>
            <person name="Godfrey J."/>
            <person name="Good R."/>
            <person name="Gotea V."/>
            <person name="Gravely B."/>
            <person name="Greenberg A.J."/>
            <person name="Griffiths-Jones S."/>
            <person name="Gross S."/>
            <person name="Guigo R."/>
            <person name="Gustafson E.A."/>
            <person name="Haerty W."/>
            <person name="Hahn M.W."/>
            <person name="Halligan D.L."/>
            <person name="Halpern A.L."/>
            <person name="Halter G.M."/>
            <person name="Han M.V."/>
            <person name="Heger A."/>
            <person name="Hillier L."/>
            <person name="Hinrichs A.S."/>
            <person name="Holmes I."/>
            <person name="Hoskins R.A."/>
            <person name="Hubisz M.J."/>
            <person name="Hultmark D."/>
            <person name="Huntley M.A."/>
            <person name="Jaffe D.B."/>
            <person name="Jagadeeshan S."/>
            <person name="Jeck W.R."/>
            <person name="Johnson J."/>
            <person name="Jones C.D."/>
            <person name="Jordan W.C."/>
            <person name="Karpen G.H."/>
            <person name="Kataoka E."/>
            <person name="Keightley P.D."/>
            <person name="Kheradpour P."/>
            <person name="Kirkness E.F."/>
            <person name="Koerich L.B."/>
            <person name="Kristiansen K."/>
            <person name="Kudrna D."/>
            <person name="Kulathinal R.J."/>
            <person name="Kumar S."/>
            <person name="Kwok R."/>
            <person name="Lander E."/>
            <person name="Langley C.H."/>
            <person name="Lapoint R."/>
            <person name="Lazzaro B.P."/>
            <person name="Lee S.J."/>
            <person name="Levesque L."/>
            <person name="Li R."/>
            <person name="Lin C.F."/>
            <person name="Lin M.F."/>
            <person name="Lindblad-Toh K."/>
            <person name="Llopart A."/>
            <person name="Long M."/>
            <person name="Low L."/>
            <person name="Lozovsky E."/>
            <person name="Lu J."/>
            <person name="Luo M."/>
            <person name="Machado C.A."/>
            <person name="Makalowski W."/>
            <person name="Marzo M."/>
            <person name="Matsuda M."/>
            <person name="Matzkin L."/>
            <person name="McAllister B."/>
            <person name="McBride C.S."/>
            <person name="McKernan B."/>
            <person name="McKernan K."/>
            <person name="Mendez-Lago M."/>
            <person name="Minx P."/>
            <person name="Mollenhauer M.U."/>
            <person name="Montooth K."/>
            <person name="Mount S.M."/>
            <person name="Mu X."/>
            <person name="Myers E."/>
            <person name="Negre B."/>
            <person name="Newfeld S."/>
            <person name="Nielsen R."/>
            <person name="Noor M.A."/>
            <person name="O'Grady P."/>
            <person name="Pachter L."/>
            <person name="Papaceit M."/>
            <person name="Parisi M.J."/>
            <person name="Parisi M."/>
            <person name="Parts L."/>
            <person name="Pedersen J.S."/>
            <person name="Pesole G."/>
            <person name="Phillippy A.M."/>
            <person name="Ponting C.P."/>
            <person name="Pop M."/>
            <person name="Porcelli D."/>
            <person name="Powell J.R."/>
            <person name="Prohaska S."/>
            <person name="Pruitt K."/>
            <person name="Puig M."/>
            <person name="Quesneville H."/>
            <person name="Ram K.R."/>
            <person name="Rand D."/>
            <person name="Rasmussen M.D."/>
            <person name="Reed L.K."/>
            <person name="Reenan R."/>
            <person name="Reily A."/>
            <person name="Remington K.A."/>
            <person name="Rieger T.T."/>
            <person name="Ritchie M.G."/>
            <person name="Robin C."/>
            <person name="Rogers Y.H."/>
            <person name="Rohde C."/>
            <person name="Rozas J."/>
            <person name="Rubenfield M.J."/>
            <person name="Ruiz A."/>
            <person name="Russo S."/>
            <person name="Salzberg S.L."/>
            <person name="Sanchez-Gracia A."/>
            <person name="Saranga D.J."/>
            <person name="Sato H."/>
            <person name="Schaeffer S.W."/>
            <person name="Schatz M.C."/>
            <person name="Schlenke T."/>
            <person name="Schwartz R."/>
            <person name="Segarra C."/>
            <person name="Singh R.S."/>
            <person name="Sirot L."/>
            <person name="Sirota M."/>
            <person name="Sisneros N.B."/>
            <person name="Smith C.D."/>
            <person name="Smith T.F."/>
            <person name="Spieth J."/>
            <person name="Stage D.E."/>
            <person name="Stark A."/>
            <person name="Stephan W."/>
            <person name="Strausberg R.L."/>
            <person name="Strempel S."/>
            <person name="Sturgill D."/>
            <person name="Sutton G."/>
            <person name="Sutton G.G."/>
            <person name="Tao W."/>
            <person name="Teichmann S."/>
            <person name="Tobari Y.N."/>
            <person name="Tomimura Y."/>
            <person name="Tsolas J.M."/>
            <person name="Valente V.L."/>
            <person name="Venter E."/>
            <person name="Venter J.C."/>
            <person name="Vicario S."/>
            <person name="Vieira F.G."/>
            <person name="Vilella A.J."/>
            <person name="Villasante A."/>
            <person name="Walenz B."/>
            <person name="Wang J."/>
            <person name="Wasserman M."/>
            <person name="Watts T."/>
            <person name="Wilson D."/>
            <person name="Wilson R.K."/>
            <person name="Wing R.A."/>
            <person name="Wolfner M.F."/>
            <person name="Wong A."/>
            <person name="Wong G.K."/>
            <person name="Wu C.I."/>
            <person name="Wu G."/>
            <person name="Yamamoto D."/>
            <person name="Yang H.P."/>
            <person name="Yang S.P."/>
            <person name="Yorke J.A."/>
            <person name="Yoshida K."/>
            <person name="Zdobnov E."/>
            <person name="Zhang P."/>
            <person name="Zhang Y."/>
            <person name="Zimin A.V."/>
            <person name="Baldwin J."/>
            <person name="Abdouelleil A."/>
            <person name="Abdulkadir J."/>
            <person name="Abebe A."/>
            <person name="Abera B."/>
            <person name="Abreu J."/>
            <person name="Acer S.C."/>
            <person name="Aftuck L."/>
            <person name="Alexander A."/>
            <person name="An P."/>
            <person name="Anderson E."/>
            <person name="Anderson S."/>
            <person name="Arachi H."/>
            <person name="Azer M."/>
            <person name="Bachantsang P."/>
            <person name="Barry A."/>
            <person name="Bayul T."/>
            <person name="Berlin A."/>
            <person name="Bessette D."/>
            <person name="Bloom T."/>
            <person name="Blye J."/>
            <person name="Boguslavskiy L."/>
            <person name="Bonnet C."/>
            <person name="Boukhgalter B."/>
            <person name="Bourzgui I."/>
            <person name="Brown A."/>
            <person name="Cahill P."/>
            <person name="Channer S."/>
            <person name="Cheshatsang Y."/>
            <person name="Chuda L."/>
            <person name="Citroen M."/>
            <person name="Collymore A."/>
            <person name="Cooke P."/>
            <person name="Costello M."/>
            <person name="D'Aco K."/>
            <person name="Daza R."/>
            <person name="De Haan G."/>
            <person name="DeGray S."/>
            <person name="DeMaso C."/>
            <person name="Dhargay N."/>
            <person name="Dooley K."/>
            <person name="Dooley E."/>
            <person name="Doricent M."/>
            <person name="Dorje P."/>
            <person name="Dorjee K."/>
            <person name="Dupes A."/>
            <person name="Elong R."/>
            <person name="Falk J."/>
            <person name="Farina A."/>
            <person name="Faro S."/>
            <person name="Ferguson D."/>
            <person name="Fisher S."/>
            <person name="Foley C.D."/>
            <person name="Franke A."/>
            <person name="Friedrich D."/>
            <person name="Gadbois L."/>
            <person name="Gearin G."/>
            <person name="Gearin C.R."/>
            <person name="Giannoukos G."/>
            <person name="Goode T."/>
            <person name="Graham J."/>
            <person name="Grandbois E."/>
            <person name="Grewal S."/>
            <person name="Gyaltsen K."/>
            <person name="Hafez N."/>
            <person name="Hagos B."/>
            <person name="Hall J."/>
            <person name="Henson C."/>
            <person name="Hollinger A."/>
            <person name="Honan T."/>
            <person name="Huard M.D."/>
            <person name="Hughes L."/>
            <person name="Hurhula B."/>
            <person name="Husby M.E."/>
            <person name="Kamat A."/>
            <person name="Kanga B."/>
            <person name="Kashin S."/>
            <person name="Khazanovich D."/>
            <person name="Kisner P."/>
            <person name="Lance K."/>
            <person name="Lara M."/>
            <person name="Lee W."/>
            <person name="Lennon N."/>
            <person name="Letendre F."/>
            <person name="LeVine R."/>
            <person name="Lipovsky A."/>
            <person name="Liu X."/>
            <person name="Liu J."/>
            <person name="Liu S."/>
            <person name="Lokyitsang T."/>
            <person name="Lokyitsang Y."/>
            <person name="Lubonja R."/>
            <person name="Lui A."/>
            <person name="MacDonald P."/>
            <person name="Magnisalis V."/>
            <person name="Maru K."/>
            <person name="Matthews C."/>
            <person name="McCusker W."/>
            <person name="McDonough S."/>
            <person name="Mehta T."/>
            <person name="Meldrim J."/>
            <person name="Meneus L."/>
            <person name="Mihai O."/>
            <person name="Mihalev A."/>
            <person name="Mihova T."/>
            <person name="Mittelman R."/>
            <person name="Mlenga V."/>
            <person name="Montmayeur A."/>
            <person name="Mulrain L."/>
            <person name="Navidi A."/>
            <person name="Naylor J."/>
            <person name="Negash T."/>
            <person name="Nguyen T."/>
            <person name="Nguyen N."/>
            <person name="Nicol R."/>
            <person name="Norbu C."/>
            <person name="Norbu N."/>
            <person name="Novod N."/>
            <person name="O'Neill B."/>
            <person name="Osman S."/>
            <person name="Markiewicz E."/>
            <person name="Oyono O.L."/>
            <person name="Patti C."/>
            <person name="Phunkhang P."/>
            <person name="Pierre F."/>
            <person name="Priest M."/>
            <person name="Raghuraman S."/>
            <person name="Rege F."/>
            <person name="Reyes R."/>
            <person name="Rise C."/>
            <person name="Rogov P."/>
            <person name="Ross K."/>
            <person name="Ryan E."/>
            <person name="Settipalli S."/>
            <person name="Shea T."/>
            <person name="Sherpa N."/>
            <person name="Shi L."/>
            <person name="Shih D."/>
            <person name="Sparrow T."/>
            <person name="Spaulding J."/>
            <person name="Stalker J."/>
            <person name="Stange-Thomann N."/>
            <person name="Stavropoulos S."/>
            <person name="Stone C."/>
            <person name="Strader C."/>
            <person name="Tesfaye S."/>
            <person name="Thomson T."/>
            <person name="Thoulutsang Y."/>
            <person name="Thoulutsang D."/>
            <person name="Topham K."/>
            <person name="Topping I."/>
            <person name="Tsamla T."/>
            <person name="Vassiliev H."/>
            <person name="Vo A."/>
            <person name="Wangchuk T."/>
            <person name="Wangdi T."/>
            <person name="Weiand M."/>
            <person name="Wilkinson J."/>
            <person name="Wilson A."/>
            <person name="Yadav S."/>
            <person name="Young G."/>
            <person name="Yu Q."/>
            <person name="Zembek L."/>
            <person name="Zhong D."/>
            <person name="Zimmer A."/>
            <person name="Zwirko Z."/>
            <person name="Jaffe D.B."/>
            <person name="Alvarez P."/>
            <person name="Brockman W."/>
            <person name="Butler J."/>
            <person name="Chin C."/>
            <person name="Gnerre S."/>
            <person name="Grabherr M."/>
            <person name="Kleber M."/>
            <person name="Mauceli E."/>
            <person name="MacCallum I."/>
        </authorList>
    </citation>
    <scope>NUCLEOTIDE SEQUENCE [LARGE SCALE GENOMIC DNA]</scope>
    <source>
        <strain evidence="17">Tucson 14030-0811.24</strain>
    </source>
</reference>
<feature type="transmembrane region" description="Helical" evidence="14">
    <location>
        <begin position="121"/>
        <end position="141"/>
    </location>
</feature>
<name>B4MQ95_DROWI</name>
<keyword evidence="8" id="KW-0406">Ion transport</keyword>
<keyword evidence="4 14" id="KW-0812">Transmembrane</keyword>
<dbReference type="FunFam" id="1.20.1250.20:FF:000003">
    <property type="entry name" value="Solute carrier family 17 member 3"/>
    <property type="match status" value="1"/>
</dbReference>
<dbReference type="eggNOG" id="KOG2532">
    <property type="taxonomic scope" value="Eukaryota"/>
</dbReference>
<dbReference type="CDD" id="cd17318">
    <property type="entry name" value="MFS_SLC17"/>
    <property type="match status" value="1"/>
</dbReference>
<evidence type="ECO:0000256" key="4">
    <source>
        <dbReference type="ARBA" id="ARBA00022692"/>
    </source>
</evidence>
<dbReference type="Pfam" id="PF07690">
    <property type="entry name" value="MFS_1"/>
    <property type="match status" value="1"/>
</dbReference>
<dbReference type="InParanoid" id="B4MQ95"/>
<dbReference type="InterPro" id="IPR050382">
    <property type="entry name" value="MFS_Na/Anion_cotransporter"/>
</dbReference>
<evidence type="ECO:0000256" key="12">
    <source>
        <dbReference type="ARBA" id="ARBA00068450"/>
    </source>
</evidence>
<dbReference type="GO" id="GO:0006820">
    <property type="term" value="P:monoatomic anion transport"/>
    <property type="evidence" value="ECO:0007669"/>
    <property type="project" value="TreeGrafter"/>
</dbReference>
<dbReference type="GO" id="GO:0006814">
    <property type="term" value="P:sodium ion transport"/>
    <property type="evidence" value="ECO:0007669"/>
    <property type="project" value="UniProtKB-KW"/>
</dbReference>
<feature type="transmembrane region" description="Helical" evidence="14">
    <location>
        <begin position="63"/>
        <end position="84"/>
    </location>
</feature>
<evidence type="ECO:0000256" key="3">
    <source>
        <dbReference type="ARBA" id="ARBA00022448"/>
    </source>
</evidence>
<dbReference type="InterPro" id="IPR036259">
    <property type="entry name" value="MFS_trans_sf"/>
</dbReference>
<dbReference type="PANTHER" id="PTHR11662:SF280">
    <property type="entry name" value="FI21844P1-RELATED"/>
    <property type="match status" value="1"/>
</dbReference>
<feature type="region of interest" description="Disordered" evidence="13">
    <location>
        <begin position="464"/>
        <end position="494"/>
    </location>
</feature>
<evidence type="ECO:0000259" key="15">
    <source>
        <dbReference type="PROSITE" id="PS50850"/>
    </source>
</evidence>
<comment type="subcellular location">
    <subcellularLocation>
        <location evidence="1">Membrane</location>
        <topology evidence="1">Multi-pass membrane protein</topology>
    </subcellularLocation>
</comment>
<keyword evidence="17" id="KW-1185">Reference proteome</keyword>
<feature type="transmembrane region" description="Helical" evidence="14">
    <location>
        <begin position="20"/>
        <end position="43"/>
    </location>
</feature>
<dbReference type="OrthoDB" id="2985014at2759"/>
<comment type="similarity">
    <text evidence="2">Belongs to the major facilitator superfamily. Sodium/anion cotransporter family.</text>
</comment>
<keyword evidence="3" id="KW-0813">Transport</keyword>
<sequence length="494" mass="54865">MTAEINKGPALGQRHVQAFLLFLSIVCNYMAKFNVGVAVVAMTDSENTNPDFPEYDWNEMERSYILSSFFWGYIMTQFLGGWLCRRYGARITMFISTIGSALLILLPPVCVSWGGWEAYCVIRVCQGLFQGLLFPCIHAHLANWCPVNERNRLGALANTGIDCGTLVAMFVSGQLAASSMGWPGIFYISSVFGIVWCVVWLIFGANTPRECKFISEAELNYIETSINANRKEEEVKEKSRIPVPWRAIWTSVPFWALMIVRCCQSWGYSTLQTEMPAYMNGVLLMDMKSNAIYSALPYLTSWVMAFVYLIVCDILLTRNIMSLTGIRKTVNTLALWIPAFALIGIGFLDSNQKTLAIVLMCADVGINAGSTIGSTINTIDLSPNHAGILMGIVNTAANVIPILTPLLVGIIVKDNHDRVQWQIVFIISAVVFFVGNLVYILFGQMTNQPWDAADFLDKTQTTKLQEEGQQAKAIEASENASKTSDNNVEKTETS</sequence>
<dbReference type="SUPFAM" id="SSF103473">
    <property type="entry name" value="MFS general substrate transporter"/>
    <property type="match status" value="1"/>
</dbReference>
<evidence type="ECO:0000256" key="5">
    <source>
        <dbReference type="ARBA" id="ARBA00022847"/>
    </source>
</evidence>
<evidence type="ECO:0000256" key="13">
    <source>
        <dbReference type="SAM" id="MobiDB-lite"/>
    </source>
</evidence>
<feature type="transmembrane region" description="Helical" evidence="14">
    <location>
        <begin position="423"/>
        <end position="442"/>
    </location>
</feature>
<keyword evidence="9 14" id="KW-0472">Membrane</keyword>
<evidence type="ECO:0000256" key="11">
    <source>
        <dbReference type="ARBA" id="ARBA00054632"/>
    </source>
</evidence>
<dbReference type="PANTHER" id="PTHR11662">
    <property type="entry name" value="SOLUTE CARRIER FAMILY 17"/>
    <property type="match status" value="1"/>
</dbReference>
<evidence type="ECO:0000256" key="6">
    <source>
        <dbReference type="ARBA" id="ARBA00022989"/>
    </source>
</evidence>
<dbReference type="InterPro" id="IPR011701">
    <property type="entry name" value="MFS"/>
</dbReference>
<dbReference type="GO" id="GO:0016020">
    <property type="term" value="C:membrane"/>
    <property type="evidence" value="ECO:0007669"/>
    <property type="project" value="UniProtKB-SubCell"/>
</dbReference>
<evidence type="ECO:0000256" key="2">
    <source>
        <dbReference type="ARBA" id="ARBA00008586"/>
    </source>
</evidence>
<evidence type="ECO:0000313" key="17">
    <source>
        <dbReference type="Proteomes" id="UP000007798"/>
    </source>
</evidence>
<dbReference type="Gene3D" id="1.20.1250.20">
    <property type="entry name" value="MFS general substrate transporter like domains"/>
    <property type="match status" value="2"/>
</dbReference>
<evidence type="ECO:0000313" key="16">
    <source>
        <dbReference type="EMBL" id="EDW74284.1"/>
    </source>
</evidence>
<keyword evidence="6 14" id="KW-1133">Transmembrane helix</keyword>
<organism evidence="17">
    <name type="scientific">Drosophila willistoni</name>
    <name type="common">Fruit fly</name>
    <dbReference type="NCBI Taxonomy" id="7260"/>
    <lineage>
        <taxon>Eukaryota</taxon>
        <taxon>Metazoa</taxon>
        <taxon>Ecdysozoa</taxon>
        <taxon>Arthropoda</taxon>
        <taxon>Hexapoda</taxon>
        <taxon>Insecta</taxon>
        <taxon>Pterygota</taxon>
        <taxon>Neoptera</taxon>
        <taxon>Endopterygota</taxon>
        <taxon>Diptera</taxon>
        <taxon>Brachycera</taxon>
        <taxon>Muscomorpha</taxon>
        <taxon>Ephydroidea</taxon>
        <taxon>Drosophilidae</taxon>
        <taxon>Drosophila</taxon>
        <taxon>Sophophora</taxon>
    </lineage>
</organism>
<dbReference type="HOGENOM" id="CLU_001265_5_0_1"/>
<evidence type="ECO:0000256" key="14">
    <source>
        <dbReference type="SAM" id="Phobius"/>
    </source>
</evidence>
<feature type="transmembrane region" description="Helical" evidence="14">
    <location>
        <begin position="291"/>
        <end position="317"/>
    </location>
</feature>
<feature type="transmembrane region" description="Helical" evidence="14">
    <location>
        <begin position="153"/>
        <end position="172"/>
    </location>
</feature>
<dbReference type="KEGG" id="dwi:6640069"/>
<feature type="transmembrane region" description="Helical" evidence="14">
    <location>
        <begin position="91"/>
        <end position="115"/>
    </location>
</feature>
<dbReference type="GO" id="GO:0015293">
    <property type="term" value="F:symporter activity"/>
    <property type="evidence" value="ECO:0007669"/>
    <property type="project" value="UniProtKB-KW"/>
</dbReference>
<dbReference type="PROSITE" id="PS50850">
    <property type="entry name" value="MFS"/>
    <property type="match status" value="1"/>
</dbReference>
<feature type="domain" description="Major facilitator superfamily (MFS) profile" evidence="15">
    <location>
        <begin position="20"/>
        <end position="447"/>
    </location>
</feature>
<evidence type="ECO:0000256" key="8">
    <source>
        <dbReference type="ARBA" id="ARBA00023065"/>
    </source>
</evidence>
<keyword evidence="5" id="KW-0769">Symport</keyword>
<evidence type="ECO:0000256" key="9">
    <source>
        <dbReference type="ARBA" id="ARBA00023136"/>
    </source>
</evidence>
<proteinExistence type="inferred from homology"/>
<feature type="transmembrane region" description="Helical" evidence="14">
    <location>
        <begin position="184"/>
        <end position="203"/>
    </location>
</feature>
<comment type="function">
    <text evidence="11">May be an inorganic phosphate cotransporter.</text>
</comment>
<evidence type="ECO:0000256" key="7">
    <source>
        <dbReference type="ARBA" id="ARBA00023053"/>
    </source>
</evidence>
<evidence type="ECO:0000256" key="10">
    <source>
        <dbReference type="ARBA" id="ARBA00023201"/>
    </source>
</evidence>
<dbReference type="AlphaFoldDB" id="B4MQ95"/>
<keyword evidence="10" id="KW-0739">Sodium transport</keyword>
<feature type="transmembrane region" description="Helical" evidence="14">
    <location>
        <begin position="388"/>
        <end position="411"/>
    </location>
</feature>
<evidence type="ECO:0000256" key="1">
    <source>
        <dbReference type="ARBA" id="ARBA00004141"/>
    </source>
</evidence>
<dbReference type="OMA" id="GIFYISC"/>
<protein>
    <recommendedName>
        <fullName evidence="12">Putative inorganic phosphate cotransporter</fullName>
    </recommendedName>
</protein>
<gene>
    <name evidence="16" type="primary">Dwil\GK21460</name>
    <name evidence="16" type="ORF">Dwil_GK21460</name>
</gene>
<dbReference type="STRING" id="7260.B4MQ95"/>
<dbReference type="PhylomeDB" id="B4MQ95"/>
<feature type="transmembrane region" description="Helical" evidence="14">
    <location>
        <begin position="329"/>
        <end position="348"/>
    </location>
</feature>
<dbReference type="Proteomes" id="UP000007798">
    <property type="component" value="Unassembled WGS sequence"/>
</dbReference>
<dbReference type="InterPro" id="IPR020846">
    <property type="entry name" value="MFS_dom"/>
</dbReference>
<feature type="transmembrane region" description="Helical" evidence="14">
    <location>
        <begin position="354"/>
        <end position="376"/>
    </location>
</feature>
<accession>B4MQ95</accession>
<dbReference type="FunFam" id="1.20.1250.20:FF:000144">
    <property type="entry name" value="Picot, isoform B"/>
    <property type="match status" value="1"/>
</dbReference>
<dbReference type="EMBL" id="CH963849">
    <property type="protein sequence ID" value="EDW74284.1"/>
    <property type="molecule type" value="Genomic_DNA"/>
</dbReference>
<keyword evidence="7" id="KW-0915">Sodium</keyword>